<dbReference type="Proteomes" id="UP000307000">
    <property type="component" value="Chromosome"/>
</dbReference>
<keyword evidence="2" id="KW-1185">Reference proteome</keyword>
<gene>
    <name evidence="1" type="ORF">GcLGCM259_0479</name>
</gene>
<evidence type="ECO:0000313" key="2">
    <source>
        <dbReference type="Proteomes" id="UP000307000"/>
    </source>
</evidence>
<name>A0A5B7WSN7_9MICC</name>
<sequence length="107" mass="11674">MHAVPVLPLIDLHSGEVQFTLHGAWQVLHTSEPQRLLRLLTRAAGPARFDPAHGRLLLFLPRRGTSGGRPVAFSLAKFPAHPSVTTLDADDGRAAEHRGVRPLPQLL</sequence>
<accession>A0A5B7WSN7</accession>
<proteinExistence type="predicted"/>
<protein>
    <submittedName>
        <fullName evidence="1">Uncharacterized protein</fullName>
    </submittedName>
</protein>
<dbReference type="AlphaFoldDB" id="A0A5B7WSN7"/>
<dbReference type="RefSeq" id="WP_138925655.1">
    <property type="nucleotide sequence ID" value="NZ_CP034412.1"/>
</dbReference>
<organism evidence="1 2">
    <name type="scientific">Glutamicibacter creatinolyticus</name>
    <dbReference type="NCBI Taxonomy" id="162496"/>
    <lineage>
        <taxon>Bacteria</taxon>
        <taxon>Bacillati</taxon>
        <taxon>Actinomycetota</taxon>
        <taxon>Actinomycetes</taxon>
        <taxon>Micrococcales</taxon>
        <taxon>Micrococcaceae</taxon>
        <taxon>Glutamicibacter</taxon>
    </lineage>
</organism>
<reference evidence="1 2" key="1">
    <citation type="submission" date="2018-12" db="EMBL/GenBank/DDBJ databases">
        <title>Complete Genome Sequence of Glutamicibacter creatinolyticus strain LGCM259,isolated from an abscess of a 12-year-old mare in Italy.</title>
        <authorList>
            <person name="Santos R.G."/>
            <person name="Silva A.L."/>
            <person name="Seyffert N."/>
            <person name="Castro T.L.P."/>
            <person name="Attili A.R."/>
            <person name="Rifici C."/>
            <person name="Mazzullo G."/>
            <person name="Brenig B."/>
            <person name="Venanzi F."/>
            <person name="Azevedo V."/>
        </authorList>
    </citation>
    <scope>NUCLEOTIDE SEQUENCE [LARGE SCALE GENOMIC DNA]</scope>
    <source>
        <strain evidence="1 2">LGCM 259</strain>
    </source>
</reference>
<dbReference type="EMBL" id="CP034412">
    <property type="protein sequence ID" value="QCY46244.1"/>
    <property type="molecule type" value="Genomic_DNA"/>
</dbReference>
<evidence type="ECO:0000313" key="1">
    <source>
        <dbReference type="EMBL" id="QCY46244.1"/>
    </source>
</evidence>
<dbReference type="KEGG" id="gcr:GcLGCM259_0479"/>